<dbReference type="PROSITE" id="PS50157">
    <property type="entry name" value="ZINC_FINGER_C2H2_2"/>
    <property type="match status" value="2"/>
</dbReference>
<dbReference type="InterPro" id="IPR036236">
    <property type="entry name" value="Znf_C2H2_sf"/>
</dbReference>
<evidence type="ECO:0000256" key="8">
    <source>
        <dbReference type="ARBA" id="ARBA00023242"/>
    </source>
</evidence>
<name>A0A2B7Y9K8_POLH7</name>
<dbReference type="InterPro" id="IPR007219">
    <property type="entry name" value="XnlR_reg_dom"/>
</dbReference>
<dbReference type="InterPro" id="IPR001138">
    <property type="entry name" value="Zn2Cys6_DnaBD"/>
</dbReference>
<evidence type="ECO:0000256" key="3">
    <source>
        <dbReference type="ARBA" id="ARBA00022771"/>
    </source>
</evidence>
<gene>
    <name evidence="13" type="ORF">AJ80_04731</name>
</gene>
<evidence type="ECO:0000256" key="5">
    <source>
        <dbReference type="ARBA" id="ARBA00023015"/>
    </source>
</evidence>
<dbReference type="PROSITE" id="PS00028">
    <property type="entry name" value="ZINC_FINGER_C2H2_1"/>
    <property type="match status" value="2"/>
</dbReference>
<keyword evidence="2" id="KW-0677">Repeat</keyword>
<dbReference type="CDD" id="cd00067">
    <property type="entry name" value="GAL4"/>
    <property type="match status" value="1"/>
</dbReference>
<dbReference type="AlphaFoldDB" id="A0A2B7Y9K8"/>
<evidence type="ECO:0000256" key="1">
    <source>
        <dbReference type="ARBA" id="ARBA00022723"/>
    </source>
</evidence>
<dbReference type="PANTHER" id="PTHR47660">
    <property type="entry name" value="TRANSCRIPTION FACTOR WITH C2H2 AND ZN(2)-CYS(6) DNA BINDING DOMAIN (EUROFUNG)-RELATED-RELATED"/>
    <property type="match status" value="1"/>
</dbReference>
<feature type="compositionally biased region" description="Low complexity" evidence="10">
    <location>
        <begin position="318"/>
        <end position="336"/>
    </location>
</feature>
<evidence type="ECO:0000313" key="14">
    <source>
        <dbReference type="Proteomes" id="UP000224634"/>
    </source>
</evidence>
<keyword evidence="8" id="KW-0539">Nucleus</keyword>
<dbReference type="FunFam" id="3.30.160.60:FF:000100">
    <property type="entry name" value="Zinc finger 45-like"/>
    <property type="match status" value="1"/>
</dbReference>
<dbReference type="GO" id="GO:0006351">
    <property type="term" value="P:DNA-templated transcription"/>
    <property type="evidence" value="ECO:0007669"/>
    <property type="project" value="InterPro"/>
</dbReference>
<dbReference type="CDD" id="cd12148">
    <property type="entry name" value="fungal_TF_MHR"/>
    <property type="match status" value="1"/>
</dbReference>
<dbReference type="Pfam" id="PF00096">
    <property type="entry name" value="zf-C2H2"/>
    <property type="match status" value="2"/>
</dbReference>
<feature type="compositionally biased region" description="Low complexity" evidence="10">
    <location>
        <begin position="907"/>
        <end position="941"/>
    </location>
</feature>
<dbReference type="GO" id="GO:0003677">
    <property type="term" value="F:DNA binding"/>
    <property type="evidence" value="ECO:0007669"/>
    <property type="project" value="UniProtKB-KW"/>
</dbReference>
<keyword evidence="3 9" id="KW-0863">Zinc-finger</keyword>
<evidence type="ECO:0000256" key="10">
    <source>
        <dbReference type="SAM" id="MobiDB-lite"/>
    </source>
</evidence>
<feature type="compositionally biased region" description="Polar residues" evidence="10">
    <location>
        <begin position="889"/>
        <end position="906"/>
    </location>
</feature>
<dbReference type="SUPFAM" id="SSF57701">
    <property type="entry name" value="Zn2/Cys6 DNA-binding domain"/>
    <property type="match status" value="1"/>
</dbReference>
<evidence type="ECO:0000256" key="2">
    <source>
        <dbReference type="ARBA" id="ARBA00022737"/>
    </source>
</evidence>
<protein>
    <submittedName>
        <fullName evidence="13">Uncharacterized protein</fullName>
    </submittedName>
</protein>
<keyword evidence="1" id="KW-0479">Metal-binding</keyword>
<evidence type="ECO:0000256" key="6">
    <source>
        <dbReference type="ARBA" id="ARBA00023125"/>
    </source>
</evidence>
<keyword evidence="4" id="KW-0862">Zinc</keyword>
<dbReference type="Proteomes" id="UP000224634">
    <property type="component" value="Unassembled WGS sequence"/>
</dbReference>
<dbReference type="InterPro" id="IPR013087">
    <property type="entry name" value="Znf_C2H2_type"/>
</dbReference>
<dbReference type="SUPFAM" id="SSF57667">
    <property type="entry name" value="beta-beta-alpha zinc fingers"/>
    <property type="match status" value="1"/>
</dbReference>
<organism evidence="13 14">
    <name type="scientific">Polytolypa hystricis (strain UAMH7299)</name>
    <dbReference type="NCBI Taxonomy" id="1447883"/>
    <lineage>
        <taxon>Eukaryota</taxon>
        <taxon>Fungi</taxon>
        <taxon>Dikarya</taxon>
        <taxon>Ascomycota</taxon>
        <taxon>Pezizomycotina</taxon>
        <taxon>Eurotiomycetes</taxon>
        <taxon>Eurotiomycetidae</taxon>
        <taxon>Onygenales</taxon>
        <taxon>Onygenales incertae sedis</taxon>
        <taxon>Polytolypa</taxon>
    </lineage>
</organism>
<dbReference type="PANTHER" id="PTHR47660:SF7">
    <property type="entry name" value="TRANSCRIPTION FACTOR WITH C2H2 AND ZN(2)-CYS(6) DNA BINDING DOMAIN (EUROFUNG)"/>
    <property type="match status" value="1"/>
</dbReference>
<dbReference type="STRING" id="1447883.A0A2B7Y9K8"/>
<feature type="region of interest" description="Disordered" evidence="10">
    <location>
        <begin position="314"/>
        <end position="351"/>
    </location>
</feature>
<feature type="region of interest" description="Disordered" evidence="10">
    <location>
        <begin position="882"/>
        <end position="952"/>
    </location>
</feature>
<evidence type="ECO:0000256" key="9">
    <source>
        <dbReference type="PROSITE-ProRule" id="PRU00042"/>
    </source>
</evidence>
<evidence type="ECO:0000259" key="11">
    <source>
        <dbReference type="PROSITE" id="PS50048"/>
    </source>
</evidence>
<evidence type="ECO:0000259" key="12">
    <source>
        <dbReference type="PROSITE" id="PS50157"/>
    </source>
</evidence>
<feature type="domain" description="C2H2-type" evidence="12">
    <location>
        <begin position="20"/>
        <end position="47"/>
    </location>
</feature>
<sequence>MEASWNESRSSATPPAAPTYPCPQCHRSFKRSEHLKRHQRSHGNFRNFVCSKCPKRFARSDILRRHEATHTAIAQDSMSPARKRACMECARARERCSRGEPCLRCSTKSLSCLYPQEQHVEHAVDTSIRAVTEHTPQYTSPKSGGTTTDAFILHHPNEPAEQTPSPSQYQTSPMNNALAISQPCRTTTSLGRPQNSPQSFMQIDTCDQLGHQNGGYNQTTMDFPLNWLPANESVIIDYNSILGLGVDSLGLFSPLSESMAHGIPFESSSQGFNSTLPNLQDAMQQDSRIGHAQQLYPRLQTGRLPSSPIIRQAIPFDSASPGGSTGTAISSISRGSVEPTSPMSQKGGLYATSSDGARIPCTVRSRRPYLLIPGTTRLASIIDQRYQDMDGEEVVLGFPDLSQVVIHHTPEDFSSRTVESKIYQSIKLQFERLCITESPIFSRYSSTPFPSLHHFNLFTRLYFENFDPILPILHDQVASINDYWPLALAVCAIGCQYTETEEFSQCVEPLHEVLRRVLAVEAEKLAQDRHAVIPFAQSMVLSQIGMLYSGSRRLRLLARTRHSILLDIVDPKTFLRPSKGAVASTHCSSSQDSSWKTMLADAAKRKIGYSVWMLDCMNAYHFAENPCLTLDITQYPLPNDRVWSTKSCEEWVSLSKPSCESPSLSEAVQAIFRDKKVSPDLGEFSRIILLHGVYQEISQVKRWLSRPLAAWVPSIQPLQDHDDDNNASNQLAQEYNARSLLSSWRNASLDCIDVLHWEANGTIARLAGAEHPTVFHLHFSRVVLLVPHEQIRILASSIASLAQDRRLQPMPLASRQETIDAEREVLEWAQQDEHKARLAVLHCGCLIWHIRRYSRRAFYEPISVFLATLTIWAYSSYASRAPAPKQRVNPDNDNGDNCRSGSVTRHTSPVDSTTSPDSHTSSSSSNNNNNNNNNNNTAPSSIFDTTDPEPTFIRLDRPNDDEMVQLFVRSGRPSSMRAYITGVGNIYAPQGPMRMLREGRKILAMVSTAWGRTQEYAEMLEALDKVASTKCGP</sequence>
<evidence type="ECO:0000313" key="13">
    <source>
        <dbReference type="EMBL" id="PGH17723.1"/>
    </source>
</evidence>
<dbReference type="GO" id="GO:0008270">
    <property type="term" value="F:zinc ion binding"/>
    <property type="evidence" value="ECO:0007669"/>
    <property type="project" value="UniProtKB-KW"/>
</dbReference>
<dbReference type="InterPro" id="IPR036864">
    <property type="entry name" value="Zn2-C6_fun-type_DNA-bd_sf"/>
</dbReference>
<dbReference type="SMART" id="SM00355">
    <property type="entry name" value="ZnF_C2H2"/>
    <property type="match status" value="2"/>
</dbReference>
<dbReference type="OrthoDB" id="4207579at2759"/>
<proteinExistence type="predicted"/>
<reference evidence="13 14" key="1">
    <citation type="submission" date="2017-10" db="EMBL/GenBank/DDBJ databases">
        <title>Comparative genomics in systemic dimorphic fungi from Ajellomycetaceae.</title>
        <authorList>
            <person name="Munoz J.F."/>
            <person name="Mcewen J.G."/>
            <person name="Clay O.K."/>
            <person name="Cuomo C.A."/>
        </authorList>
    </citation>
    <scope>NUCLEOTIDE SEQUENCE [LARGE SCALE GENOMIC DNA]</scope>
    <source>
        <strain evidence="13 14">UAMH7299</strain>
    </source>
</reference>
<keyword evidence="14" id="KW-1185">Reference proteome</keyword>
<dbReference type="Pfam" id="PF00172">
    <property type="entry name" value="Zn_clus"/>
    <property type="match status" value="1"/>
</dbReference>
<feature type="domain" description="Zn(2)-C6 fungal-type" evidence="11">
    <location>
        <begin position="85"/>
        <end position="114"/>
    </location>
</feature>
<keyword evidence="6" id="KW-0238">DNA-binding</keyword>
<dbReference type="PROSITE" id="PS50048">
    <property type="entry name" value="ZN2_CY6_FUNGAL_2"/>
    <property type="match status" value="1"/>
</dbReference>
<evidence type="ECO:0000256" key="7">
    <source>
        <dbReference type="ARBA" id="ARBA00023163"/>
    </source>
</evidence>
<comment type="caution">
    <text evidence="13">The sequence shown here is derived from an EMBL/GenBank/DDBJ whole genome shotgun (WGS) entry which is preliminary data.</text>
</comment>
<keyword evidence="5" id="KW-0805">Transcription regulation</keyword>
<dbReference type="EMBL" id="PDNA01000062">
    <property type="protein sequence ID" value="PGH17723.1"/>
    <property type="molecule type" value="Genomic_DNA"/>
</dbReference>
<dbReference type="GO" id="GO:0000981">
    <property type="term" value="F:DNA-binding transcription factor activity, RNA polymerase II-specific"/>
    <property type="evidence" value="ECO:0007669"/>
    <property type="project" value="InterPro"/>
</dbReference>
<dbReference type="PROSITE" id="PS00463">
    <property type="entry name" value="ZN2_CY6_FUNGAL_1"/>
    <property type="match status" value="1"/>
</dbReference>
<accession>A0A2B7Y9K8</accession>
<evidence type="ECO:0000256" key="4">
    <source>
        <dbReference type="ARBA" id="ARBA00022833"/>
    </source>
</evidence>
<keyword evidence="7" id="KW-0804">Transcription</keyword>
<dbReference type="Pfam" id="PF04082">
    <property type="entry name" value="Fungal_trans"/>
    <property type="match status" value="1"/>
</dbReference>
<dbReference type="Gene3D" id="3.30.160.60">
    <property type="entry name" value="Classic Zinc Finger"/>
    <property type="match status" value="2"/>
</dbReference>
<feature type="domain" description="C2H2-type" evidence="12">
    <location>
        <begin position="48"/>
        <end position="75"/>
    </location>
</feature>